<dbReference type="AlphaFoldDB" id="A0A917JI58"/>
<dbReference type="RefSeq" id="WP_188984326.1">
    <property type="nucleotide sequence ID" value="NZ_BAAAHC010000005.1"/>
</dbReference>
<feature type="region of interest" description="Disordered" evidence="1">
    <location>
        <begin position="25"/>
        <end position="150"/>
    </location>
</feature>
<evidence type="ECO:0000256" key="1">
    <source>
        <dbReference type="SAM" id="MobiDB-lite"/>
    </source>
</evidence>
<dbReference type="InterPro" id="IPR007995">
    <property type="entry name" value="DUF742"/>
</dbReference>
<dbReference type="Proteomes" id="UP000597989">
    <property type="component" value="Unassembled WGS sequence"/>
</dbReference>
<reference evidence="2" key="4">
    <citation type="submission" date="2023-12" db="EMBL/GenBank/DDBJ databases">
        <authorList>
            <person name="Sun Q."/>
            <person name="Inoue M."/>
        </authorList>
    </citation>
    <scope>NUCLEOTIDE SEQUENCE</scope>
    <source>
        <strain evidence="2">JCM 10664</strain>
    </source>
</reference>
<gene>
    <name evidence="2" type="ORF">GCM10009545_11810</name>
    <name evidence="3" type="ORF">GCM10011581_01590</name>
</gene>
<evidence type="ECO:0000313" key="2">
    <source>
        <dbReference type="EMBL" id="GAA0511426.1"/>
    </source>
</evidence>
<dbReference type="Pfam" id="PF05331">
    <property type="entry name" value="DUF742"/>
    <property type="match status" value="1"/>
</dbReference>
<accession>A0A917JI58</accession>
<feature type="compositionally biased region" description="Acidic residues" evidence="1">
    <location>
        <begin position="26"/>
        <end position="35"/>
    </location>
</feature>
<organism evidence="3 4">
    <name type="scientific">Saccharopolyspora thermophila</name>
    <dbReference type="NCBI Taxonomy" id="89367"/>
    <lineage>
        <taxon>Bacteria</taxon>
        <taxon>Bacillati</taxon>
        <taxon>Actinomycetota</taxon>
        <taxon>Actinomycetes</taxon>
        <taxon>Pseudonocardiales</taxon>
        <taxon>Pseudonocardiaceae</taxon>
        <taxon>Saccharopolyspora</taxon>
    </lineage>
</organism>
<name>A0A917JI58_9PSEU</name>
<dbReference type="PANTHER" id="PTHR36221">
    <property type="entry name" value="DUF742 DOMAIN-CONTAINING PROTEIN"/>
    <property type="match status" value="1"/>
</dbReference>
<evidence type="ECO:0000313" key="3">
    <source>
        <dbReference type="EMBL" id="GGI68353.1"/>
    </source>
</evidence>
<comment type="caution">
    <text evidence="3">The sequence shown here is derived from an EMBL/GenBank/DDBJ whole genome shotgun (WGS) entry which is preliminary data.</text>
</comment>
<reference evidence="2 5" key="2">
    <citation type="journal article" date="2019" name="Int. J. Syst. Evol. Microbiol.">
        <title>The Global Catalogue of Microorganisms (GCM) 10K type strain sequencing project: providing services to taxonomists for standard genome sequencing and annotation.</title>
        <authorList>
            <consortium name="The Broad Institute Genomics Platform"/>
            <consortium name="The Broad Institute Genome Sequencing Center for Infectious Disease"/>
            <person name="Wu L."/>
            <person name="Ma J."/>
        </authorList>
    </citation>
    <scope>NUCLEOTIDE SEQUENCE [LARGE SCALE GENOMIC DNA]</scope>
    <source>
        <strain evidence="2 5">JCM 10664</strain>
    </source>
</reference>
<sequence length="251" mass="26795">MNTGSEPSWDGDLFRLYNKRLSADSWQDDLVDDSDGDRASDSVEGVGGYDRALFGGPGADLFGARYSAEPEASGPRTTTDSGPPSVSMPSISQPMSPISQSTPSISQPMAPISQSMPSISGSMPAIPSTDPGESEDGLDGGSLVRPYARTRGRTRTDYDLAIETLVTTSERGRAQTTQIRPEHRSISELCVEARSVAEVAAHLRLPLGVVRVLIGDMADTGLVLIHESGMVVGDRPSMEFLERVLSGLRRL</sequence>
<dbReference type="Proteomes" id="UP001500220">
    <property type="component" value="Unassembled WGS sequence"/>
</dbReference>
<proteinExistence type="predicted"/>
<reference evidence="3" key="3">
    <citation type="submission" date="2020-09" db="EMBL/GenBank/DDBJ databases">
        <authorList>
            <person name="Sun Q."/>
            <person name="Zhou Y."/>
        </authorList>
    </citation>
    <scope>NUCLEOTIDE SEQUENCE</scope>
    <source>
        <strain evidence="3">CGMCC 4.7206</strain>
    </source>
</reference>
<dbReference type="EMBL" id="BAAAHC010000005">
    <property type="protein sequence ID" value="GAA0511426.1"/>
    <property type="molecule type" value="Genomic_DNA"/>
</dbReference>
<evidence type="ECO:0000313" key="5">
    <source>
        <dbReference type="Proteomes" id="UP001500220"/>
    </source>
</evidence>
<feature type="compositionally biased region" description="Polar residues" evidence="1">
    <location>
        <begin position="112"/>
        <end position="121"/>
    </location>
</feature>
<dbReference type="PANTHER" id="PTHR36221:SF1">
    <property type="entry name" value="DUF742 DOMAIN-CONTAINING PROTEIN"/>
    <property type="match status" value="1"/>
</dbReference>
<feature type="compositionally biased region" description="Low complexity" evidence="1">
    <location>
        <begin position="83"/>
        <end position="109"/>
    </location>
</feature>
<protein>
    <submittedName>
        <fullName evidence="2">DUF742 domain-containing protein</fullName>
    </submittedName>
</protein>
<dbReference type="EMBL" id="BMMT01000001">
    <property type="protein sequence ID" value="GGI68353.1"/>
    <property type="molecule type" value="Genomic_DNA"/>
</dbReference>
<evidence type="ECO:0000313" key="4">
    <source>
        <dbReference type="Proteomes" id="UP000597989"/>
    </source>
</evidence>
<keyword evidence="5" id="KW-1185">Reference proteome</keyword>
<reference evidence="3 4" key="1">
    <citation type="journal article" date="2014" name="Int. J. Syst. Evol. Microbiol.">
        <title>Complete genome sequence of Corynebacterium casei LMG S-19264T (=DSM 44701T), isolated from a smear-ripened cheese.</title>
        <authorList>
            <consortium name="US DOE Joint Genome Institute (JGI-PGF)"/>
            <person name="Walter F."/>
            <person name="Albersmeier A."/>
            <person name="Kalinowski J."/>
            <person name="Ruckert C."/>
        </authorList>
    </citation>
    <scope>NUCLEOTIDE SEQUENCE [LARGE SCALE GENOMIC DNA]</scope>
    <source>
        <strain evidence="3 4">CGMCC 4.7206</strain>
    </source>
</reference>